<accession>A0A517Y7D6</accession>
<dbReference type="PANTHER" id="PTHR43853">
    <property type="entry name" value="3-KETOACYL-COA THIOLASE, PEROXISOMAL"/>
    <property type="match status" value="1"/>
</dbReference>
<dbReference type="PROSITE" id="PS00737">
    <property type="entry name" value="THIOLASE_2"/>
    <property type="match status" value="1"/>
</dbReference>
<gene>
    <name evidence="10" type="primary">fadA</name>
    <name evidence="10" type="ORF">ETAA8_12130</name>
</gene>
<name>A0A517Y7D6_9BACT</name>
<evidence type="ECO:0000256" key="4">
    <source>
        <dbReference type="ARBA" id="ARBA00023315"/>
    </source>
</evidence>
<reference evidence="10 11" key="1">
    <citation type="submission" date="2019-02" db="EMBL/GenBank/DDBJ databases">
        <title>Deep-cultivation of Planctomycetes and their phenomic and genomic characterization uncovers novel biology.</title>
        <authorList>
            <person name="Wiegand S."/>
            <person name="Jogler M."/>
            <person name="Boedeker C."/>
            <person name="Pinto D."/>
            <person name="Vollmers J."/>
            <person name="Rivas-Marin E."/>
            <person name="Kohn T."/>
            <person name="Peeters S.H."/>
            <person name="Heuer A."/>
            <person name="Rast P."/>
            <person name="Oberbeckmann S."/>
            <person name="Bunk B."/>
            <person name="Jeske O."/>
            <person name="Meyerdierks A."/>
            <person name="Storesund J.E."/>
            <person name="Kallscheuer N."/>
            <person name="Luecker S."/>
            <person name="Lage O.M."/>
            <person name="Pohl T."/>
            <person name="Merkel B.J."/>
            <person name="Hornburger P."/>
            <person name="Mueller R.-W."/>
            <person name="Bruemmer F."/>
            <person name="Labrenz M."/>
            <person name="Spormann A.M."/>
            <person name="Op den Camp H."/>
            <person name="Overmann J."/>
            <person name="Amann R."/>
            <person name="Jetten M.S.M."/>
            <person name="Mascher T."/>
            <person name="Medema M.H."/>
            <person name="Devos D.P."/>
            <person name="Kaster A.-K."/>
            <person name="Ovreas L."/>
            <person name="Rohde M."/>
            <person name="Galperin M.Y."/>
            <person name="Jogler C."/>
        </authorList>
    </citation>
    <scope>NUCLEOTIDE SEQUENCE [LARGE SCALE GENOMIC DNA]</scope>
    <source>
        <strain evidence="10 11">ETA_A8</strain>
    </source>
</reference>
<feature type="domain" description="Thiolase C-terminal" evidence="9">
    <location>
        <begin position="267"/>
        <end position="388"/>
    </location>
</feature>
<evidence type="ECO:0000313" key="11">
    <source>
        <dbReference type="Proteomes" id="UP000315017"/>
    </source>
</evidence>
<comment type="pathway">
    <text evidence="1">Lipid metabolism.</text>
</comment>
<dbReference type="Gene3D" id="3.40.47.10">
    <property type="match status" value="2"/>
</dbReference>
<evidence type="ECO:0000259" key="9">
    <source>
        <dbReference type="Pfam" id="PF02803"/>
    </source>
</evidence>
<dbReference type="OrthoDB" id="9764892at2"/>
<dbReference type="GO" id="GO:0010124">
    <property type="term" value="P:phenylacetate catabolic process"/>
    <property type="evidence" value="ECO:0007669"/>
    <property type="project" value="TreeGrafter"/>
</dbReference>
<dbReference type="SUPFAM" id="SSF53901">
    <property type="entry name" value="Thiolase-like"/>
    <property type="match status" value="2"/>
</dbReference>
<dbReference type="GO" id="GO:0005737">
    <property type="term" value="C:cytoplasm"/>
    <property type="evidence" value="ECO:0007669"/>
    <property type="project" value="UniProtKB-ARBA"/>
</dbReference>
<dbReference type="InterPro" id="IPR020617">
    <property type="entry name" value="Thiolase_C"/>
</dbReference>
<feature type="active site" description="Proton acceptor" evidence="6">
    <location>
        <position position="345"/>
    </location>
</feature>
<proteinExistence type="inferred from homology"/>
<dbReference type="GO" id="GO:0003988">
    <property type="term" value="F:acetyl-CoA C-acyltransferase activity"/>
    <property type="evidence" value="ECO:0007669"/>
    <property type="project" value="UniProtKB-EC"/>
</dbReference>
<dbReference type="InterPro" id="IPR020615">
    <property type="entry name" value="Thiolase_acyl_enz_int_AS"/>
</dbReference>
<feature type="active site" description="Proton acceptor" evidence="6">
    <location>
        <position position="375"/>
    </location>
</feature>
<dbReference type="CDD" id="cd00751">
    <property type="entry name" value="thiolase"/>
    <property type="match status" value="1"/>
</dbReference>
<keyword evidence="3 7" id="KW-0808">Transferase</keyword>
<dbReference type="PANTHER" id="PTHR43853:SF11">
    <property type="entry name" value="3-KETOACYL-COA THIOLASE FADA"/>
    <property type="match status" value="1"/>
</dbReference>
<evidence type="ECO:0000256" key="6">
    <source>
        <dbReference type="PIRSR" id="PIRSR000429-1"/>
    </source>
</evidence>
<dbReference type="InterPro" id="IPR002155">
    <property type="entry name" value="Thiolase"/>
</dbReference>
<evidence type="ECO:0000256" key="3">
    <source>
        <dbReference type="ARBA" id="ARBA00022679"/>
    </source>
</evidence>
<protein>
    <recommendedName>
        <fullName evidence="5">acetyl-CoA C-acyltransferase</fullName>
        <ecNumber evidence="5">2.3.1.16</ecNumber>
    </recommendedName>
</protein>
<dbReference type="PROSITE" id="PS00098">
    <property type="entry name" value="THIOLASE_1"/>
    <property type="match status" value="1"/>
</dbReference>
<dbReference type="PROSITE" id="PS00099">
    <property type="entry name" value="THIOLASE_3"/>
    <property type="match status" value="1"/>
</dbReference>
<dbReference type="InterPro" id="IPR020613">
    <property type="entry name" value="Thiolase_CS"/>
</dbReference>
<keyword evidence="11" id="KW-1185">Reference proteome</keyword>
<dbReference type="InterPro" id="IPR020616">
    <property type="entry name" value="Thiolase_N"/>
</dbReference>
<dbReference type="EC" id="2.3.1.16" evidence="5"/>
<evidence type="ECO:0000256" key="1">
    <source>
        <dbReference type="ARBA" id="ARBA00005189"/>
    </source>
</evidence>
<dbReference type="Pfam" id="PF00108">
    <property type="entry name" value="Thiolase_N"/>
    <property type="match status" value="1"/>
</dbReference>
<feature type="domain" description="Thiolase N-terminal" evidence="8">
    <location>
        <begin position="9"/>
        <end position="258"/>
    </location>
</feature>
<keyword evidence="4 7" id="KW-0012">Acyltransferase</keyword>
<dbReference type="RefSeq" id="WP_145086230.1">
    <property type="nucleotide sequence ID" value="NZ_CP036274.1"/>
</dbReference>
<dbReference type="InterPro" id="IPR050215">
    <property type="entry name" value="Thiolase-like_sf_Thiolase"/>
</dbReference>
<evidence type="ECO:0000313" key="10">
    <source>
        <dbReference type="EMBL" id="QDU26139.1"/>
    </source>
</evidence>
<dbReference type="GO" id="GO:0006635">
    <property type="term" value="P:fatty acid beta-oxidation"/>
    <property type="evidence" value="ECO:0007669"/>
    <property type="project" value="TreeGrafter"/>
</dbReference>
<dbReference type="InterPro" id="IPR016039">
    <property type="entry name" value="Thiolase-like"/>
</dbReference>
<dbReference type="Proteomes" id="UP000315017">
    <property type="component" value="Chromosome"/>
</dbReference>
<feature type="active site" description="Acyl-thioester intermediate" evidence="6">
    <location>
        <position position="96"/>
    </location>
</feature>
<evidence type="ECO:0000256" key="2">
    <source>
        <dbReference type="ARBA" id="ARBA00010982"/>
    </source>
</evidence>
<evidence type="ECO:0000256" key="5">
    <source>
        <dbReference type="ARBA" id="ARBA00024073"/>
    </source>
</evidence>
<dbReference type="KEGG" id="aagg:ETAA8_12130"/>
<dbReference type="NCBIfam" id="TIGR01930">
    <property type="entry name" value="AcCoA-C-Actrans"/>
    <property type="match status" value="1"/>
</dbReference>
<dbReference type="EMBL" id="CP036274">
    <property type="protein sequence ID" value="QDU26139.1"/>
    <property type="molecule type" value="Genomic_DNA"/>
</dbReference>
<dbReference type="AlphaFoldDB" id="A0A517Y7D6"/>
<dbReference type="Pfam" id="PF02803">
    <property type="entry name" value="Thiolase_C"/>
    <property type="match status" value="1"/>
</dbReference>
<evidence type="ECO:0000259" key="8">
    <source>
        <dbReference type="Pfam" id="PF00108"/>
    </source>
</evidence>
<dbReference type="InterPro" id="IPR020610">
    <property type="entry name" value="Thiolase_AS"/>
</dbReference>
<organism evidence="10 11">
    <name type="scientific">Anatilimnocola aggregata</name>
    <dbReference type="NCBI Taxonomy" id="2528021"/>
    <lineage>
        <taxon>Bacteria</taxon>
        <taxon>Pseudomonadati</taxon>
        <taxon>Planctomycetota</taxon>
        <taxon>Planctomycetia</taxon>
        <taxon>Pirellulales</taxon>
        <taxon>Pirellulaceae</taxon>
        <taxon>Anatilimnocola</taxon>
    </lineage>
</organism>
<dbReference type="PIRSF" id="PIRSF000429">
    <property type="entry name" value="Ac-CoA_Ac_transf"/>
    <property type="match status" value="1"/>
</dbReference>
<comment type="similarity">
    <text evidence="2 7">Belongs to the thiolase-like superfamily. Thiolase family.</text>
</comment>
<sequence>MSGANRQAVIVDGLRTPFGRAHEQKGVFRATRADELAAHCLRALIARNNLDPQLVDDVIIGAALQLDELSLNAARQIALLAGLPVTCPAVTVNRLCGSSLQALHQAVHAIEAGAADVQIVAGVERMTGQLPPSPAVFHPQLSAVTSRAALSMGLTAEFLAQRFRISRAEQDAWALRSHQLAAAVHPVAGLLPEILPTPALSEAGTSFMATTDQGVRADTSLAALAKLPPAFLAREGTITAGNSSPRNDGAAALLVMSAERARALGYQALARVRATTVVGISPSEMGLGPVPAIAKALHQAQLSLCDLSTIELNEAFAAQTLACIRQAKLNPSLINGRGGAIAIGHPLGASGARLIISLIHSLHLSGGELGLAAMCIGMGQGIATVIERS</sequence>
<evidence type="ECO:0000256" key="7">
    <source>
        <dbReference type="RuleBase" id="RU003557"/>
    </source>
</evidence>